<organism evidence="1 2">
    <name type="scientific">Nonomuraea muscovyensis</name>
    <dbReference type="NCBI Taxonomy" id="1124761"/>
    <lineage>
        <taxon>Bacteria</taxon>
        <taxon>Bacillati</taxon>
        <taxon>Actinomycetota</taxon>
        <taxon>Actinomycetes</taxon>
        <taxon>Streptosporangiales</taxon>
        <taxon>Streptosporangiaceae</taxon>
        <taxon>Nonomuraea</taxon>
    </lineage>
</organism>
<evidence type="ECO:0000313" key="1">
    <source>
        <dbReference type="EMBL" id="MBB6344934.1"/>
    </source>
</evidence>
<dbReference type="PANTHER" id="PTHR38479:SF2">
    <property type="entry name" value="WINGED HELIX DNA-BINDING DOMAIN-CONTAINING PROTEIN"/>
    <property type="match status" value="1"/>
</dbReference>
<gene>
    <name evidence="1" type="ORF">FHU36_001443</name>
</gene>
<dbReference type="Proteomes" id="UP000583800">
    <property type="component" value="Unassembled WGS sequence"/>
</dbReference>
<dbReference type="AlphaFoldDB" id="A0A7X0BXV1"/>
<sequence length="361" mass="39366">MDTLSLRSLNRATLERQLLLSRVDLPPLDVVERLAGLQAQDPDPPYVGLWSRITGFRHDGLTRLLHERSVVRATLFRGTQHLVSAADYLWLRPLLQPMLDRWQKGAFGRATAGLDLTELAETAAALIGTGSPSRPELGRALAERWPGRDPVALARSVQGLLPVVHPPPDGTWGRRGTTPFALARHWLGEPPAAEPSPRDLVLRYLAAFGPASVKDVQAWSGMTRLREVVEGLRPVLRPFRGEDGGELWDLPDAPRPEADAPAPVRFLAALDNVVLGHADRTRLMTAEQRPHVIVDAALTVDGFVRGLWAVRRAGDTATLAVRLFAPLSGAEEAEVAEEGGRLLRFAAGDAPSHDIHFTTVA</sequence>
<dbReference type="RefSeq" id="WP_185082968.1">
    <property type="nucleotide sequence ID" value="NZ_JACHJB010000001.1"/>
</dbReference>
<proteinExistence type="predicted"/>
<dbReference type="EMBL" id="JACHJB010000001">
    <property type="protein sequence ID" value="MBB6344934.1"/>
    <property type="molecule type" value="Genomic_DNA"/>
</dbReference>
<keyword evidence="2" id="KW-1185">Reference proteome</keyword>
<evidence type="ECO:0000313" key="2">
    <source>
        <dbReference type="Proteomes" id="UP000583800"/>
    </source>
</evidence>
<reference evidence="1 2" key="1">
    <citation type="submission" date="2020-08" db="EMBL/GenBank/DDBJ databases">
        <title>Sequencing the genomes of 1000 actinobacteria strains.</title>
        <authorList>
            <person name="Klenk H.-P."/>
        </authorList>
    </citation>
    <scope>NUCLEOTIDE SEQUENCE [LARGE SCALE GENOMIC DNA]</scope>
    <source>
        <strain evidence="1 2">DSM 45913</strain>
    </source>
</reference>
<dbReference type="PANTHER" id="PTHR38479">
    <property type="entry name" value="LMO0824 PROTEIN"/>
    <property type="match status" value="1"/>
</dbReference>
<dbReference type="InterPro" id="IPR009351">
    <property type="entry name" value="AlkZ-like"/>
</dbReference>
<evidence type="ECO:0008006" key="3">
    <source>
        <dbReference type="Google" id="ProtNLM"/>
    </source>
</evidence>
<dbReference type="Pfam" id="PF06224">
    <property type="entry name" value="AlkZ-like"/>
    <property type="match status" value="1"/>
</dbReference>
<name>A0A7X0BXV1_9ACTN</name>
<comment type="caution">
    <text evidence="1">The sequence shown here is derived from an EMBL/GenBank/DDBJ whole genome shotgun (WGS) entry which is preliminary data.</text>
</comment>
<accession>A0A7X0BXV1</accession>
<protein>
    <recommendedName>
        <fullName evidence="3">Winged helix DNA-binding domain-containing protein</fullName>
    </recommendedName>
</protein>